<sequence length="337" mass="37976">MHLKHRNSIKLSSLMDQNNLPYNQRYFGYVYQVLFIVTLSLQHFFGKLLFIRHTSMTSLQMLVLRSVFAGLVFIAIMNKQFAHYMWKSVPRAQVGDLISRVIQGLVLMVCIFNSIKYFPLVFVSLVSNLTPLLTALLSYFLLNVGLSRLDTTILLVSFVGVIILITGGQKGSNQSTLETDSYLIPSLMLILIPLLSASVTLFIRHLRSISEITVGSIMTFSILLLYGPVIYFTDMPNTKSLIFAFTAIDWVYALMLGLMSSIVQIAKVKALQYEEPAKLSVLMYFQSVIQLVLDVVFLGTMFSGQEALGVAIVFGANGVKWGIELKRVFRGRRERID</sequence>
<keyword evidence="2 5" id="KW-0812">Transmembrane</keyword>
<name>A0A8J8NMJ0_HALGN</name>
<proteinExistence type="predicted"/>
<evidence type="ECO:0000256" key="5">
    <source>
        <dbReference type="SAM" id="Phobius"/>
    </source>
</evidence>
<dbReference type="AlphaFoldDB" id="A0A8J8NMJ0"/>
<dbReference type="SUPFAM" id="SSF103481">
    <property type="entry name" value="Multidrug resistance efflux transporter EmrE"/>
    <property type="match status" value="2"/>
</dbReference>
<feature type="transmembrane region" description="Helical" evidence="5">
    <location>
        <begin position="241"/>
        <end position="260"/>
    </location>
</feature>
<dbReference type="GO" id="GO:0016020">
    <property type="term" value="C:membrane"/>
    <property type="evidence" value="ECO:0007669"/>
    <property type="project" value="UniProtKB-SubCell"/>
</dbReference>
<evidence type="ECO:0000256" key="1">
    <source>
        <dbReference type="ARBA" id="ARBA00004141"/>
    </source>
</evidence>
<dbReference type="Proteomes" id="UP000785679">
    <property type="component" value="Unassembled WGS sequence"/>
</dbReference>
<gene>
    <name evidence="7" type="ORF">FGO68_gene15744</name>
</gene>
<feature type="transmembrane region" description="Helical" evidence="5">
    <location>
        <begin position="57"/>
        <end position="76"/>
    </location>
</feature>
<comment type="caution">
    <text evidence="7">The sequence shown here is derived from an EMBL/GenBank/DDBJ whole genome shotgun (WGS) entry which is preliminary data.</text>
</comment>
<keyword evidence="8" id="KW-1185">Reference proteome</keyword>
<dbReference type="InterPro" id="IPR037185">
    <property type="entry name" value="EmrE-like"/>
</dbReference>
<dbReference type="InterPro" id="IPR000620">
    <property type="entry name" value="EamA_dom"/>
</dbReference>
<feature type="transmembrane region" description="Helical" evidence="5">
    <location>
        <begin position="121"/>
        <end position="142"/>
    </location>
</feature>
<dbReference type="EMBL" id="RRYP01012873">
    <property type="protein sequence ID" value="TNV76840.1"/>
    <property type="molecule type" value="Genomic_DNA"/>
</dbReference>
<dbReference type="PANTHER" id="PTHR22911">
    <property type="entry name" value="ACYL-MALONYL CONDENSING ENZYME-RELATED"/>
    <property type="match status" value="1"/>
</dbReference>
<feature type="transmembrane region" description="Helical" evidence="5">
    <location>
        <begin position="212"/>
        <end position="229"/>
    </location>
</feature>
<protein>
    <recommendedName>
        <fullName evidence="6">EamA domain-containing protein</fullName>
    </recommendedName>
</protein>
<keyword evidence="4 5" id="KW-0472">Membrane</keyword>
<feature type="transmembrane region" description="Helical" evidence="5">
    <location>
        <begin position="26"/>
        <end position="45"/>
    </location>
</feature>
<evidence type="ECO:0000256" key="4">
    <source>
        <dbReference type="ARBA" id="ARBA00023136"/>
    </source>
</evidence>
<feature type="transmembrane region" description="Helical" evidence="5">
    <location>
        <begin position="97"/>
        <end position="115"/>
    </location>
</feature>
<accession>A0A8J8NMJ0</accession>
<organism evidence="7 8">
    <name type="scientific">Halteria grandinella</name>
    <dbReference type="NCBI Taxonomy" id="5974"/>
    <lineage>
        <taxon>Eukaryota</taxon>
        <taxon>Sar</taxon>
        <taxon>Alveolata</taxon>
        <taxon>Ciliophora</taxon>
        <taxon>Intramacronucleata</taxon>
        <taxon>Spirotrichea</taxon>
        <taxon>Stichotrichia</taxon>
        <taxon>Sporadotrichida</taxon>
        <taxon>Halteriidae</taxon>
        <taxon>Halteria</taxon>
    </lineage>
</organism>
<evidence type="ECO:0000256" key="2">
    <source>
        <dbReference type="ARBA" id="ARBA00022692"/>
    </source>
</evidence>
<feature type="domain" description="EamA" evidence="6">
    <location>
        <begin position="29"/>
        <end position="165"/>
    </location>
</feature>
<keyword evidence="3 5" id="KW-1133">Transmembrane helix</keyword>
<feature type="domain" description="EamA" evidence="6">
    <location>
        <begin position="187"/>
        <end position="315"/>
    </location>
</feature>
<evidence type="ECO:0000313" key="7">
    <source>
        <dbReference type="EMBL" id="TNV76840.1"/>
    </source>
</evidence>
<dbReference type="OrthoDB" id="306876at2759"/>
<feature type="transmembrane region" description="Helical" evidence="5">
    <location>
        <begin position="182"/>
        <end position="203"/>
    </location>
</feature>
<dbReference type="Pfam" id="PF00892">
    <property type="entry name" value="EamA"/>
    <property type="match status" value="2"/>
</dbReference>
<evidence type="ECO:0000259" key="6">
    <source>
        <dbReference type="Pfam" id="PF00892"/>
    </source>
</evidence>
<evidence type="ECO:0000256" key="3">
    <source>
        <dbReference type="ARBA" id="ARBA00022989"/>
    </source>
</evidence>
<evidence type="ECO:0000313" key="8">
    <source>
        <dbReference type="Proteomes" id="UP000785679"/>
    </source>
</evidence>
<comment type="subcellular location">
    <subcellularLocation>
        <location evidence="1">Membrane</location>
        <topology evidence="1">Multi-pass membrane protein</topology>
    </subcellularLocation>
</comment>
<feature type="transmembrane region" description="Helical" evidence="5">
    <location>
        <begin position="149"/>
        <end position="167"/>
    </location>
</feature>
<reference evidence="7" key="1">
    <citation type="submission" date="2019-06" db="EMBL/GenBank/DDBJ databases">
        <authorList>
            <person name="Zheng W."/>
        </authorList>
    </citation>
    <scope>NUCLEOTIDE SEQUENCE</scope>
    <source>
        <strain evidence="7">QDHG01</strain>
    </source>
</reference>
<dbReference type="PANTHER" id="PTHR22911:SF6">
    <property type="entry name" value="SOLUTE CARRIER FAMILY 35 MEMBER G1"/>
    <property type="match status" value="1"/>
</dbReference>